<dbReference type="Proteomes" id="UP000260367">
    <property type="component" value="Segment"/>
</dbReference>
<reference evidence="2" key="1">
    <citation type="submission" date="2018-06" db="EMBL/GenBank/DDBJ databases">
        <authorList>
            <person name="Zhirakovskaya E."/>
        </authorList>
    </citation>
    <scope>NUCLEOTIDE SEQUENCE [LARGE SCALE GENOMIC DNA]</scope>
</reference>
<proteinExistence type="predicted"/>
<organism evidence="1 2">
    <name type="scientific">Microbacterium phage Eden</name>
    <dbReference type="NCBI Taxonomy" id="2250289"/>
    <lineage>
        <taxon>Viruses</taxon>
        <taxon>Duplodnaviria</taxon>
        <taxon>Heunggongvirae</taxon>
        <taxon>Uroviricota</taxon>
        <taxon>Caudoviricetes</taxon>
        <taxon>Edenvirus</taxon>
        <taxon>Edenvirus eden</taxon>
    </lineage>
</organism>
<name>A0A345KWE0_9CAUD</name>
<dbReference type="GeneID" id="54997696"/>
<accession>A0A345KWE0</accession>
<protein>
    <submittedName>
        <fullName evidence="1">Uncharacterized protein</fullName>
    </submittedName>
</protein>
<dbReference type="EMBL" id="MH509447">
    <property type="protein sequence ID" value="AXH47342.1"/>
    <property type="molecule type" value="Genomic_DNA"/>
</dbReference>
<evidence type="ECO:0000313" key="1">
    <source>
        <dbReference type="EMBL" id="AXH47342.1"/>
    </source>
</evidence>
<dbReference type="KEGG" id="vg:54997696"/>
<sequence>MLVWRMEYPDGGGAYQNRWEWPEEDRPSYLRDMYRRWADRGEEDPHPAPYEDGLGGYTRSEEFFGCSTPEQVLAWFFRDGREDARRYSSKGMRIILFEVRKKFVRKGGRQCVFVKRKARMVGRWEPSEFLVHFGPREASEWVTTFSQEKLGEFPTFKAVSELRLV</sequence>
<evidence type="ECO:0000313" key="2">
    <source>
        <dbReference type="Proteomes" id="UP000260367"/>
    </source>
</evidence>
<keyword evidence="2" id="KW-1185">Reference proteome</keyword>
<dbReference type="RefSeq" id="YP_009806826.1">
    <property type="nucleotide sequence ID" value="NC_048017.1"/>
</dbReference>
<gene>
    <name evidence="1" type="primary">47</name>
    <name evidence="1" type="ORF">SEA_EDEN_47</name>
</gene>